<dbReference type="GO" id="GO:0008270">
    <property type="term" value="F:zinc ion binding"/>
    <property type="evidence" value="ECO:0007669"/>
    <property type="project" value="InterPro"/>
</dbReference>
<evidence type="ECO:0000256" key="4">
    <source>
        <dbReference type="SAM" id="MobiDB-lite"/>
    </source>
</evidence>
<dbReference type="GO" id="GO:0003700">
    <property type="term" value="F:DNA-binding transcription factor activity"/>
    <property type="evidence" value="ECO:0007669"/>
    <property type="project" value="TreeGrafter"/>
</dbReference>
<evidence type="ECO:0000256" key="3">
    <source>
        <dbReference type="ARBA" id="ARBA00023242"/>
    </source>
</evidence>
<dbReference type="VEuPathDB" id="FungiDB:ATEG_07675"/>
<protein>
    <recommendedName>
        <fullName evidence="5">Xylanolytic transcriptional activator regulatory domain-containing protein</fullName>
    </recommendedName>
</protein>
<feature type="compositionally biased region" description="Basic and acidic residues" evidence="4">
    <location>
        <begin position="14"/>
        <end position="23"/>
    </location>
</feature>
<feature type="region of interest" description="Disordered" evidence="4">
    <location>
        <begin position="1"/>
        <end position="27"/>
    </location>
</feature>
<dbReference type="GO" id="GO:0045944">
    <property type="term" value="P:positive regulation of transcription by RNA polymerase II"/>
    <property type="evidence" value="ECO:0007669"/>
    <property type="project" value="TreeGrafter"/>
</dbReference>
<feature type="domain" description="Xylanolytic transcriptional activator regulatory" evidence="5">
    <location>
        <begin position="73"/>
        <end position="188"/>
    </location>
</feature>
<name>Q0CF59_ASPTN</name>
<feature type="compositionally biased region" description="Acidic residues" evidence="4">
    <location>
        <begin position="1"/>
        <end position="13"/>
    </location>
</feature>
<dbReference type="GO" id="GO:0006351">
    <property type="term" value="P:DNA-templated transcription"/>
    <property type="evidence" value="ECO:0007669"/>
    <property type="project" value="InterPro"/>
</dbReference>
<dbReference type="GeneID" id="4322614"/>
<sequence length="315" mass="36063">MKRISEDDDELEREPEPEPEPKDTPISTALAGMTSNVCSNCPNHPPQSQSLSLNRPSDITAWSLPENVVQIVEYYFSHVHSWFPILERRDILRSMHNNPMAPDDPTAGCRITLWTVILYVLVARDGMDPERHSWRAQIQSFLQLRILEDSDILQQSHAEALLILALLDVGIGDLSKAWVGVGQAERLLAILPISARDAWYSRTRHGCCFLDTILSALTEQTPCQFGATHDGYGKIDEDGLEEWDVWVPFRWDHERMPYSSKRGPLRALSAFKLDSELAQHLVRMLHLQPSQDDVQQERPRYYAGFFTMQSRLSVW</sequence>
<dbReference type="PANTHER" id="PTHR47655">
    <property type="entry name" value="QUINIC ACID UTILIZATION ACTIVATOR"/>
    <property type="match status" value="1"/>
</dbReference>
<evidence type="ECO:0000313" key="6">
    <source>
        <dbReference type="EMBL" id="EAU31937.1"/>
    </source>
</evidence>
<evidence type="ECO:0000256" key="2">
    <source>
        <dbReference type="ARBA" id="ARBA00023163"/>
    </source>
</evidence>
<keyword evidence="3" id="KW-0539">Nucleus</keyword>
<reference evidence="7" key="1">
    <citation type="submission" date="2005-09" db="EMBL/GenBank/DDBJ databases">
        <title>Annotation of the Aspergillus terreus NIH2624 genome.</title>
        <authorList>
            <person name="Birren B.W."/>
            <person name="Lander E.S."/>
            <person name="Galagan J.E."/>
            <person name="Nusbaum C."/>
            <person name="Devon K."/>
            <person name="Henn M."/>
            <person name="Ma L.-J."/>
            <person name="Jaffe D.B."/>
            <person name="Butler J."/>
            <person name="Alvarez P."/>
            <person name="Gnerre S."/>
            <person name="Grabherr M."/>
            <person name="Kleber M."/>
            <person name="Mauceli E.W."/>
            <person name="Brockman W."/>
            <person name="Rounsley S."/>
            <person name="Young S.K."/>
            <person name="LaButti K."/>
            <person name="Pushparaj V."/>
            <person name="DeCaprio D."/>
            <person name="Crawford M."/>
            <person name="Koehrsen M."/>
            <person name="Engels R."/>
            <person name="Montgomery P."/>
            <person name="Pearson M."/>
            <person name="Howarth C."/>
            <person name="Larson L."/>
            <person name="Luoma S."/>
            <person name="White J."/>
            <person name="Alvarado L."/>
            <person name="Kodira C.D."/>
            <person name="Zeng Q."/>
            <person name="Oleary S."/>
            <person name="Yandava C."/>
            <person name="Denning D.W."/>
            <person name="Nierman W.C."/>
            <person name="Milne T."/>
            <person name="Madden K."/>
        </authorList>
    </citation>
    <scope>NUCLEOTIDE SEQUENCE [LARGE SCALE GENOMIC DNA]</scope>
    <source>
        <strain evidence="7">NIH 2624 / FGSC A1156</strain>
    </source>
</reference>
<dbReference type="HOGENOM" id="CLU_882723_0_0_1"/>
<dbReference type="PANTHER" id="PTHR47655:SF2">
    <property type="entry name" value="QUINIC ACID UTILIZATION ACTIVATOR"/>
    <property type="match status" value="1"/>
</dbReference>
<evidence type="ECO:0000313" key="7">
    <source>
        <dbReference type="Proteomes" id="UP000007963"/>
    </source>
</evidence>
<keyword evidence="2" id="KW-0804">Transcription</keyword>
<proteinExistence type="predicted"/>
<evidence type="ECO:0000256" key="1">
    <source>
        <dbReference type="ARBA" id="ARBA00023015"/>
    </source>
</evidence>
<keyword evidence="1" id="KW-0805">Transcription regulation</keyword>
<dbReference type="GO" id="GO:0003677">
    <property type="term" value="F:DNA binding"/>
    <property type="evidence" value="ECO:0007669"/>
    <property type="project" value="InterPro"/>
</dbReference>
<dbReference type="CDD" id="cd12148">
    <property type="entry name" value="fungal_TF_MHR"/>
    <property type="match status" value="1"/>
</dbReference>
<dbReference type="EMBL" id="CH476604">
    <property type="protein sequence ID" value="EAU31937.1"/>
    <property type="molecule type" value="Genomic_DNA"/>
</dbReference>
<accession>Q0CF59</accession>
<dbReference type="eggNOG" id="ENOG502S3FG">
    <property type="taxonomic scope" value="Eukaryota"/>
</dbReference>
<dbReference type="OrthoDB" id="2534600at2759"/>
<dbReference type="STRING" id="341663.Q0CF59"/>
<evidence type="ECO:0000259" key="5">
    <source>
        <dbReference type="Pfam" id="PF04082"/>
    </source>
</evidence>
<gene>
    <name evidence="6" type="ORF">ATEG_07675</name>
</gene>
<dbReference type="Pfam" id="PF04082">
    <property type="entry name" value="Fungal_trans"/>
    <property type="match status" value="1"/>
</dbReference>
<organism evidence="6 7">
    <name type="scientific">Aspergillus terreus (strain NIH 2624 / FGSC A1156)</name>
    <dbReference type="NCBI Taxonomy" id="341663"/>
    <lineage>
        <taxon>Eukaryota</taxon>
        <taxon>Fungi</taxon>
        <taxon>Dikarya</taxon>
        <taxon>Ascomycota</taxon>
        <taxon>Pezizomycotina</taxon>
        <taxon>Eurotiomycetes</taxon>
        <taxon>Eurotiomycetidae</taxon>
        <taxon>Eurotiales</taxon>
        <taxon>Aspergillaceae</taxon>
        <taxon>Aspergillus</taxon>
        <taxon>Aspergillus subgen. Circumdati</taxon>
    </lineage>
</organism>
<dbReference type="InterPro" id="IPR052783">
    <property type="entry name" value="Metabolic/Drug-Res_Regulator"/>
</dbReference>
<dbReference type="AlphaFoldDB" id="Q0CF59"/>
<dbReference type="Proteomes" id="UP000007963">
    <property type="component" value="Unassembled WGS sequence"/>
</dbReference>
<dbReference type="InterPro" id="IPR007219">
    <property type="entry name" value="XnlR_reg_dom"/>
</dbReference>
<dbReference type="RefSeq" id="XP_001216296.1">
    <property type="nucleotide sequence ID" value="XM_001216296.1"/>
</dbReference>